<sequence>MLHFTYTKVIIYFAM</sequence>
<reference evidence="1" key="2">
    <citation type="journal article" date="2015" name="Data Brief">
        <title>Shoot transcriptome of the giant reed, Arundo donax.</title>
        <authorList>
            <person name="Barrero R.A."/>
            <person name="Guerrero F.D."/>
            <person name="Moolhuijzen P."/>
            <person name="Goolsby J.A."/>
            <person name="Tidwell J."/>
            <person name="Bellgard S.E."/>
            <person name="Bellgard M.I."/>
        </authorList>
    </citation>
    <scope>NUCLEOTIDE SEQUENCE</scope>
    <source>
        <tissue evidence="1">Shoot tissue taken approximately 20 cm above the soil surface</tissue>
    </source>
</reference>
<evidence type="ECO:0000313" key="1">
    <source>
        <dbReference type="EMBL" id="JAD51028.1"/>
    </source>
</evidence>
<proteinExistence type="predicted"/>
<dbReference type="EMBL" id="GBRH01246867">
    <property type="protein sequence ID" value="JAD51028.1"/>
    <property type="molecule type" value="Transcribed_RNA"/>
</dbReference>
<organism evidence="1">
    <name type="scientific">Arundo donax</name>
    <name type="common">Giant reed</name>
    <name type="synonym">Donax arundinaceus</name>
    <dbReference type="NCBI Taxonomy" id="35708"/>
    <lineage>
        <taxon>Eukaryota</taxon>
        <taxon>Viridiplantae</taxon>
        <taxon>Streptophyta</taxon>
        <taxon>Embryophyta</taxon>
        <taxon>Tracheophyta</taxon>
        <taxon>Spermatophyta</taxon>
        <taxon>Magnoliopsida</taxon>
        <taxon>Liliopsida</taxon>
        <taxon>Poales</taxon>
        <taxon>Poaceae</taxon>
        <taxon>PACMAD clade</taxon>
        <taxon>Arundinoideae</taxon>
        <taxon>Arundineae</taxon>
        <taxon>Arundo</taxon>
    </lineage>
</organism>
<reference evidence="1" key="1">
    <citation type="submission" date="2014-09" db="EMBL/GenBank/DDBJ databases">
        <authorList>
            <person name="Magalhaes I.L.F."/>
            <person name="Oliveira U."/>
            <person name="Santos F.R."/>
            <person name="Vidigal T.H.D.A."/>
            <person name="Brescovit A.D."/>
            <person name="Santos A.J."/>
        </authorList>
    </citation>
    <scope>NUCLEOTIDE SEQUENCE</scope>
    <source>
        <tissue evidence="1">Shoot tissue taken approximately 20 cm above the soil surface</tissue>
    </source>
</reference>
<name>A0A0A9AME0_ARUDO</name>
<accession>A0A0A9AME0</accession>
<protein>
    <submittedName>
        <fullName evidence="1">Uncharacterized protein</fullName>
    </submittedName>
</protein>